<sequence>MDRTIFAYGSGRSGTTLLAKLIDSSRSVIYRHEPDKTSPTNDIPFLPESEQYLEFADASRRYLRHLCRERSAFVNGKKPLFEKDFRSTAGTMLLRLLIPAIAVAEKAGIKLPIPDLAMNDNYLTLIKSVNSLGRVPMFAQAVPEMKFIHIVRHPGAIIVSQLRGIEQNKMGQELFINSVSKMSNNRFFPIDIEAISNASFEEKSAYIWMIQNDKSYRELSGSANYMLVSYEDLCVNMRDRVEALCEFMDIPFDRQMQKFIEMLSRTDSESGYFSVMKNPLANIDKWEKSLDSHTTDKILKIIGHSEIGRFVIENYQSSKQSVAEKLGRKSV</sequence>
<dbReference type="InterPro" id="IPR051135">
    <property type="entry name" value="Gal/GlcNAc/GalNAc_ST"/>
</dbReference>
<dbReference type="Gene3D" id="3.40.50.300">
    <property type="entry name" value="P-loop containing nucleotide triphosphate hydrolases"/>
    <property type="match status" value="1"/>
</dbReference>
<dbReference type="RefSeq" id="WP_273437597.1">
    <property type="nucleotide sequence ID" value="NZ_PKUN01000002.1"/>
</dbReference>
<evidence type="ECO:0008006" key="3">
    <source>
        <dbReference type="Google" id="ProtNLM"/>
    </source>
</evidence>
<dbReference type="EMBL" id="PKUN01000002">
    <property type="protein sequence ID" value="PLX63026.1"/>
    <property type="molecule type" value="Genomic_DNA"/>
</dbReference>
<dbReference type="GO" id="GO:0001517">
    <property type="term" value="F:N-acetylglucosamine 6-O-sulfotransferase activity"/>
    <property type="evidence" value="ECO:0007669"/>
    <property type="project" value="TreeGrafter"/>
</dbReference>
<dbReference type="SUPFAM" id="SSF52540">
    <property type="entry name" value="P-loop containing nucleoside triphosphate hydrolases"/>
    <property type="match status" value="1"/>
</dbReference>
<dbReference type="GO" id="GO:0006790">
    <property type="term" value="P:sulfur compound metabolic process"/>
    <property type="evidence" value="ECO:0007669"/>
    <property type="project" value="TreeGrafter"/>
</dbReference>
<dbReference type="GO" id="GO:0006044">
    <property type="term" value="P:N-acetylglucosamine metabolic process"/>
    <property type="evidence" value="ECO:0007669"/>
    <property type="project" value="TreeGrafter"/>
</dbReference>
<evidence type="ECO:0000313" key="2">
    <source>
        <dbReference type="Proteomes" id="UP000235015"/>
    </source>
</evidence>
<protein>
    <recommendedName>
        <fullName evidence="3">Sulfotransferase</fullName>
    </recommendedName>
</protein>
<dbReference type="PANTHER" id="PTHR10704:SF44">
    <property type="entry name" value="LD35051P-RELATED"/>
    <property type="match status" value="1"/>
</dbReference>
<dbReference type="Pfam" id="PF13469">
    <property type="entry name" value="Sulfotransfer_3"/>
    <property type="match status" value="1"/>
</dbReference>
<dbReference type="InterPro" id="IPR027417">
    <property type="entry name" value="P-loop_NTPase"/>
</dbReference>
<name>A0A2N6D033_9GAMM</name>
<dbReference type="PANTHER" id="PTHR10704">
    <property type="entry name" value="CARBOHYDRATE SULFOTRANSFERASE"/>
    <property type="match status" value="1"/>
</dbReference>
<dbReference type="STRING" id="1111735.GCA_000428045_02852"/>
<accession>A0A2N6D033</accession>
<organism evidence="1 2">
    <name type="scientific">Sedimenticola selenatireducens</name>
    <dbReference type="NCBI Taxonomy" id="191960"/>
    <lineage>
        <taxon>Bacteria</taxon>
        <taxon>Pseudomonadati</taxon>
        <taxon>Pseudomonadota</taxon>
        <taxon>Gammaproteobacteria</taxon>
        <taxon>Chromatiales</taxon>
        <taxon>Sedimenticolaceae</taxon>
        <taxon>Sedimenticola</taxon>
    </lineage>
</organism>
<comment type="caution">
    <text evidence="1">The sequence shown here is derived from an EMBL/GenBank/DDBJ whole genome shotgun (WGS) entry which is preliminary data.</text>
</comment>
<dbReference type="Proteomes" id="UP000235015">
    <property type="component" value="Unassembled WGS sequence"/>
</dbReference>
<gene>
    <name evidence="1" type="ORF">C0630_02360</name>
</gene>
<evidence type="ECO:0000313" key="1">
    <source>
        <dbReference type="EMBL" id="PLX63026.1"/>
    </source>
</evidence>
<dbReference type="AlphaFoldDB" id="A0A2N6D033"/>
<proteinExistence type="predicted"/>
<reference evidence="1 2" key="1">
    <citation type="submission" date="2017-11" db="EMBL/GenBank/DDBJ databases">
        <title>Genome-resolved metagenomics identifies genetic mobility, metabolic interactions, and unexpected diversity in perchlorate-reducing communities.</title>
        <authorList>
            <person name="Barnum T.P."/>
            <person name="Figueroa I.A."/>
            <person name="Carlstrom C.I."/>
            <person name="Lucas L.N."/>
            <person name="Engelbrektson A.L."/>
            <person name="Coates J.D."/>
        </authorList>
    </citation>
    <scope>NUCLEOTIDE SEQUENCE [LARGE SCALE GENOMIC DNA]</scope>
    <source>
        <strain evidence="1">BM301</strain>
    </source>
</reference>